<dbReference type="Proteomes" id="UP000701853">
    <property type="component" value="Chromosome 4"/>
</dbReference>
<feature type="domain" description="UspA" evidence="1">
    <location>
        <begin position="5"/>
        <end position="157"/>
    </location>
</feature>
<dbReference type="InterPro" id="IPR006015">
    <property type="entry name" value="Universal_stress_UspA"/>
</dbReference>
<organism evidence="2 3">
    <name type="scientific">Gossypium anomalum</name>
    <dbReference type="NCBI Taxonomy" id="47600"/>
    <lineage>
        <taxon>Eukaryota</taxon>
        <taxon>Viridiplantae</taxon>
        <taxon>Streptophyta</taxon>
        <taxon>Embryophyta</taxon>
        <taxon>Tracheophyta</taxon>
        <taxon>Spermatophyta</taxon>
        <taxon>Magnoliopsida</taxon>
        <taxon>eudicotyledons</taxon>
        <taxon>Gunneridae</taxon>
        <taxon>Pentapetalae</taxon>
        <taxon>rosids</taxon>
        <taxon>malvids</taxon>
        <taxon>Malvales</taxon>
        <taxon>Malvaceae</taxon>
        <taxon>Malvoideae</taxon>
        <taxon>Gossypium</taxon>
    </lineage>
</organism>
<dbReference type="EMBL" id="JAHUZN010000004">
    <property type="protein sequence ID" value="KAG8496440.1"/>
    <property type="molecule type" value="Genomic_DNA"/>
</dbReference>
<feature type="domain" description="UspA" evidence="1">
    <location>
        <begin position="330"/>
        <end position="402"/>
    </location>
</feature>
<feature type="domain" description="UspA" evidence="1">
    <location>
        <begin position="216"/>
        <end position="266"/>
    </location>
</feature>
<dbReference type="PANTHER" id="PTHR46100">
    <property type="entry name" value="IMP2'P"/>
    <property type="match status" value="1"/>
</dbReference>
<proteinExistence type="predicted"/>
<dbReference type="PANTHER" id="PTHR46100:SF7">
    <property type="entry name" value="UNIVERSAL STRESS PROTEIN PHOS34-LIKE"/>
    <property type="match status" value="1"/>
</dbReference>
<protein>
    <recommendedName>
        <fullName evidence="1">UspA domain-containing protein</fullName>
    </recommendedName>
</protein>
<dbReference type="CDD" id="cd23659">
    <property type="entry name" value="USP_At3g01520-like"/>
    <property type="match status" value="2"/>
</dbReference>
<keyword evidence="3" id="KW-1185">Reference proteome</keyword>
<sequence length="442" mass="49415">MTKDKKIGVAVDYSKGSKAALKWSIDNLLNQGDTLYLIHVKPHQSDESRNLLWSTTGSPLIPLSEFREKEVMKHYEVEPDPEILDLVDIASRQKQGTLVAKIYWGDARDKICESVEDLKLDCLVMGSRGLGTIQRVLIGSVSNYVMVNATCPVTIVKDPIYASLEIIDVPCFYFDVSDVCISWQANPTKYISNKCLGLHNKEDEAEHLKKKMTKDRQIGVAMDFSKGSKAALKWTIDNLVDKGDTLYLIHVKPNQSDESRNLLWSTSGSRKSLPYSTSVFDQVLKLWVIGILTIFDLGDLLFVALIPLSEFREKEVMKHYEVEPDPEVLDLVDTASRQKEVNIVTKIYWGDARDKICESVADLKLDCLVMGSRGLGTIQRVLIGSVSNHVMVNATCPVTIVKGSYWKQIWGLFGRVESNLDGMALSLSASSTLRLNGLAHMP</sequence>
<dbReference type="PRINTS" id="PR01438">
    <property type="entry name" value="UNVRSLSTRESS"/>
</dbReference>
<dbReference type="Pfam" id="PF00582">
    <property type="entry name" value="Usp"/>
    <property type="match status" value="3"/>
</dbReference>
<dbReference type="Gene3D" id="3.40.50.620">
    <property type="entry name" value="HUPs"/>
    <property type="match status" value="2"/>
</dbReference>
<comment type="caution">
    <text evidence="2">The sequence shown here is derived from an EMBL/GenBank/DDBJ whole genome shotgun (WGS) entry which is preliminary data.</text>
</comment>
<gene>
    <name evidence="2" type="ORF">CXB51_009162</name>
</gene>
<evidence type="ECO:0000259" key="1">
    <source>
        <dbReference type="Pfam" id="PF00582"/>
    </source>
</evidence>
<evidence type="ECO:0000313" key="3">
    <source>
        <dbReference type="Proteomes" id="UP000701853"/>
    </source>
</evidence>
<accession>A0A8J5Z7Y1</accession>
<dbReference type="InterPro" id="IPR006016">
    <property type="entry name" value="UspA"/>
</dbReference>
<evidence type="ECO:0000313" key="2">
    <source>
        <dbReference type="EMBL" id="KAG8496440.1"/>
    </source>
</evidence>
<reference evidence="2 3" key="1">
    <citation type="journal article" date="2021" name="bioRxiv">
        <title>The Gossypium anomalum genome as a resource for cotton improvement and evolutionary analysis of hybrid incompatibility.</title>
        <authorList>
            <person name="Grover C.E."/>
            <person name="Yuan D."/>
            <person name="Arick M.A."/>
            <person name="Miller E.R."/>
            <person name="Hu G."/>
            <person name="Peterson D.G."/>
            <person name="Wendel J.F."/>
            <person name="Udall J.A."/>
        </authorList>
    </citation>
    <scope>NUCLEOTIDE SEQUENCE [LARGE SCALE GENOMIC DNA]</scope>
    <source>
        <strain evidence="2">JFW-Udall</strain>
        <tissue evidence="2">Leaf</tissue>
    </source>
</reference>
<dbReference type="SUPFAM" id="SSF52402">
    <property type="entry name" value="Adenine nucleotide alpha hydrolases-like"/>
    <property type="match status" value="2"/>
</dbReference>
<name>A0A8J5Z7Y1_9ROSI</name>
<dbReference type="FunFam" id="3.40.50.620:FF:000206">
    <property type="entry name" value="Universal stress protein family protein"/>
    <property type="match status" value="1"/>
</dbReference>
<dbReference type="InterPro" id="IPR014729">
    <property type="entry name" value="Rossmann-like_a/b/a_fold"/>
</dbReference>
<dbReference type="AlphaFoldDB" id="A0A8J5Z7Y1"/>
<dbReference type="OrthoDB" id="843225at2759"/>